<protein>
    <submittedName>
        <fullName evidence="4">Uncharacterized protein</fullName>
    </submittedName>
</protein>
<evidence type="ECO:0000313" key="4">
    <source>
        <dbReference type="EMBL" id="CAF3965219.1"/>
    </source>
</evidence>
<comment type="caution">
    <text evidence="4">The sequence shown here is derived from an EMBL/GenBank/DDBJ whole genome shotgun (WGS) entry which is preliminary data.</text>
</comment>
<evidence type="ECO:0000313" key="1">
    <source>
        <dbReference type="EMBL" id="CAF1238789.1"/>
    </source>
</evidence>
<sequence length="130" mass="14109">MILFVNSSPTSTGNSHQCYKDQTTNGTCKVDYACYDFCRRQSVLNPQNLPPPFNSALGIKLIDTTGLCHSFCKFGTCYCFLTPEEVTAMLSEIGVDTIDPTDTVVSTCTKINGKEISASTLICGNPTMTN</sequence>
<dbReference type="Proteomes" id="UP000663844">
    <property type="component" value="Unassembled WGS sequence"/>
</dbReference>
<dbReference type="Proteomes" id="UP000663845">
    <property type="component" value="Unassembled WGS sequence"/>
</dbReference>
<name>A0A819LRZ5_9BILA</name>
<dbReference type="OrthoDB" id="10101577at2759"/>
<dbReference type="EMBL" id="CAJNOG010000431">
    <property type="protein sequence ID" value="CAF1238789.1"/>
    <property type="molecule type" value="Genomic_DNA"/>
</dbReference>
<dbReference type="EMBL" id="CAJNON010000411">
    <property type="protein sequence ID" value="CAF1249202.1"/>
    <property type="molecule type" value="Genomic_DNA"/>
</dbReference>
<organism evidence="4 5">
    <name type="scientific">Adineta steineri</name>
    <dbReference type="NCBI Taxonomy" id="433720"/>
    <lineage>
        <taxon>Eukaryota</taxon>
        <taxon>Metazoa</taxon>
        <taxon>Spiralia</taxon>
        <taxon>Gnathifera</taxon>
        <taxon>Rotifera</taxon>
        <taxon>Eurotatoria</taxon>
        <taxon>Bdelloidea</taxon>
        <taxon>Adinetida</taxon>
        <taxon>Adinetidae</taxon>
        <taxon>Adineta</taxon>
    </lineage>
</organism>
<gene>
    <name evidence="1" type="ORF">JYZ213_LOCUS28956</name>
    <name evidence="4" type="ORF">OKA104_LOCUS27771</name>
    <name evidence="3" type="ORF">OXD698_LOCUS25614</name>
    <name evidence="2" type="ORF">VCS650_LOCUS28235</name>
</gene>
<dbReference type="EMBL" id="CAJOAY010002601">
    <property type="protein sequence ID" value="CAF3965219.1"/>
    <property type="molecule type" value="Genomic_DNA"/>
</dbReference>
<accession>A0A819LRZ5</accession>
<evidence type="ECO:0000313" key="3">
    <source>
        <dbReference type="EMBL" id="CAF3931714.1"/>
    </source>
</evidence>
<dbReference type="AlphaFoldDB" id="A0A819LRZ5"/>
<reference evidence="4" key="1">
    <citation type="submission" date="2021-02" db="EMBL/GenBank/DDBJ databases">
        <authorList>
            <person name="Nowell W R."/>
        </authorList>
    </citation>
    <scope>NUCLEOTIDE SEQUENCE</scope>
</reference>
<evidence type="ECO:0000313" key="2">
    <source>
        <dbReference type="EMBL" id="CAF1249202.1"/>
    </source>
</evidence>
<dbReference type="EMBL" id="CAJOAZ010002467">
    <property type="protein sequence ID" value="CAF3931714.1"/>
    <property type="molecule type" value="Genomic_DNA"/>
</dbReference>
<dbReference type="Proteomes" id="UP000663881">
    <property type="component" value="Unassembled WGS sequence"/>
</dbReference>
<dbReference type="Proteomes" id="UP000663891">
    <property type="component" value="Unassembled WGS sequence"/>
</dbReference>
<proteinExistence type="predicted"/>
<evidence type="ECO:0000313" key="5">
    <source>
        <dbReference type="Proteomes" id="UP000663881"/>
    </source>
</evidence>